<feature type="domain" description="Beta-xylosidase C-terminal Concanavalin A-like" evidence="1">
    <location>
        <begin position="1"/>
        <end position="130"/>
    </location>
</feature>
<protein>
    <submittedName>
        <fullName evidence="2">Beta-1,4-xylosidase</fullName>
    </submittedName>
</protein>
<dbReference type="EMBL" id="JXKD01000014">
    <property type="protein sequence ID" value="OJG09624.1"/>
    <property type="molecule type" value="Genomic_DNA"/>
</dbReference>
<dbReference type="InterPro" id="IPR041542">
    <property type="entry name" value="GH43_C2"/>
</dbReference>
<gene>
    <name evidence="2" type="ORF">RU93_GL000607</name>
</gene>
<dbReference type="STRING" id="328396.RU93_GL000607"/>
<dbReference type="InterPro" id="IPR051795">
    <property type="entry name" value="Glycosyl_Hydrlase_43"/>
</dbReference>
<dbReference type="Pfam" id="PF17851">
    <property type="entry name" value="GH43_C2"/>
    <property type="match status" value="1"/>
</dbReference>
<proteinExistence type="predicted"/>
<reference evidence="2 3" key="1">
    <citation type="submission" date="2014-12" db="EMBL/GenBank/DDBJ databases">
        <title>Draft genome sequences of 29 type strains of Enterococci.</title>
        <authorList>
            <person name="Zhong Z."/>
            <person name="Sun Z."/>
            <person name="Liu W."/>
            <person name="Zhang W."/>
            <person name="Zhang H."/>
        </authorList>
    </citation>
    <scope>NUCLEOTIDE SEQUENCE [LARGE SCALE GENOMIC DNA]</scope>
    <source>
        <strain evidence="2 3">DSM 17690</strain>
    </source>
</reference>
<dbReference type="InterPro" id="IPR013320">
    <property type="entry name" value="ConA-like_dom_sf"/>
</dbReference>
<dbReference type="PANTHER" id="PTHR42812">
    <property type="entry name" value="BETA-XYLOSIDASE"/>
    <property type="match status" value="1"/>
</dbReference>
<dbReference type="Gene3D" id="2.60.120.200">
    <property type="match status" value="1"/>
</dbReference>
<evidence type="ECO:0000313" key="3">
    <source>
        <dbReference type="Proteomes" id="UP000182149"/>
    </source>
</evidence>
<dbReference type="SUPFAM" id="SSF49899">
    <property type="entry name" value="Concanavalin A-like lectins/glucanases"/>
    <property type="match status" value="1"/>
</dbReference>
<name>A0A1L8QQ43_9ENTE</name>
<organism evidence="2 3">
    <name type="scientific">Enterococcus aquimarinus</name>
    <dbReference type="NCBI Taxonomy" id="328396"/>
    <lineage>
        <taxon>Bacteria</taxon>
        <taxon>Bacillati</taxon>
        <taxon>Bacillota</taxon>
        <taxon>Bacilli</taxon>
        <taxon>Lactobacillales</taxon>
        <taxon>Enterococcaceae</taxon>
        <taxon>Enterococcus</taxon>
    </lineage>
</organism>
<dbReference type="Proteomes" id="UP000182149">
    <property type="component" value="Unassembled WGS sequence"/>
</dbReference>
<accession>A0A1L8QQ43</accession>
<sequence length="140" mass="16399">MAGLTNFYNDKHWSFIFVTWNELNGQVIEVAENNRGIYRSILKEDAVKIPDNIEYVWFRTEVCKETYTYHYSFDGEHWFEIPVEFDAAILSDDYVAETHGVFFTGAFVGLAAVDYAGYDTFAEFDYFNYQELEEPTDNTN</sequence>
<evidence type="ECO:0000259" key="1">
    <source>
        <dbReference type="Pfam" id="PF17851"/>
    </source>
</evidence>
<comment type="caution">
    <text evidence="2">The sequence shown here is derived from an EMBL/GenBank/DDBJ whole genome shotgun (WGS) entry which is preliminary data.</text>
</comment>
<evidence type="ECO:0000313" key="2">
    <source>
        <dbReference type="EMBL" id="OJG09624.1"/>
    </source>
</evidence>
<dbReference type="AlphaFoldDB" id="A0A1L8QQ43"/>
<keyword evidence="3" id="KW-1185">Reference proteome</keyword>
<dbReference type="PANTHER" id="PTHR42812:SF12">
    <property type="entry name" value="BETA-XYLOSIDASE-RELATED"/>
    <property type="match status" value="1"/>
</dbReference>